<evidence type="ECO:0000256" key="6">
    <source>
        <dbReference type="ARBA" id="ARBA00043993"/>
    </source>
</evidence>
<feature type="transmembrane region" description="Helical" evidence="7">
    <location>
        <begin position="261"/>
        <end position="278"/>
    </location>
</feature>
<keyword evidence="3 7" id="KW-0812">Transmembrane</keyword>
<feature type="transmembrane region" description="Helical" evidence="7">
    <location>
        <begin position="284"/>
        <end position="299"/>
    </location>
</feature>
<dbReference type="Proteomes" id="UP001432222">
    <property type="component" value="Chromosome"/>
</dbReference>
<feature type="transmembrane region" description="Helical" evidence="7">
    <location>
        <begin position="233"/>
        <end position="249"/>
    </location>
</feature>
<keyword evidence="10" id="KW-1185">Reference proteome</keyword>
<evidence type="ECO:0000256" key="3">
    <source>
        <dbReference type="ARBA" id="ARBA00022692"/>
    </source>
</evidence>
<evidence type="ECO:0000259" key="8">
    <source>
        <dbReference type="Pfam" id="PF13515"/>
    </source>
</evidence>
<dbReference type="PANTHER" id="PTHR30509:SF9">
    <property type="entry name" value="MULTIDRUG RESISTANCE PROTEIN MDTO"/>
    <property type="match status" value="1"/>
</dbReference>
<feature type="transmembrane region" description="Helical" evidence="7">
    <location>
        <begin position="334"/>
        <end position="354"/>
    </location>
</feature>
<name>A0ABZ1U123_9ACTN</name>
<feature type="transmembrane region" description="Helical" evidence="7">
    <location>
        <begin position="304"/>
        <end position="322"/>
    </location>
</feature>
<feature type="transmembrane region" description="Helical" evidence="7">
    <location>
        <begin position="210"/>
        <end position="227"/>
    </location>
</feature>
<feature type="transmembrane region" description="Helical" evidence="7">
    <location>
        <begin position="123"/>
        <end position="140"/>
    </location>
</feature>
<evidence type="ECO:0000256" key="7">
    <source>
        <dbReference type="SAM" id="Phobius"/>
    </source>
</evidence>
<dbReference type="PANTHER" id="PTHR30509">
    <property type="entry name" value="P-HYDROXYBENZOIC ACID EFFLUX PUMP SUBUNIT-RELATED"/>
    <property type="match status" value="1"/>
</dbReference>
<evidence type="ECO:0000313" key="10">
    <source>
        <dbReference type="Proteomes" id="UP001432222"/>
    </source>
</evidence>
<sequence length="551" mass="57313">MSRYFSWLRRAARFDPGLRLLRESAVTTAAMLAAYGSALLIEHFAHLRVDVVVQAVVLAATAARVQLAADRYDRLLGLAVLPAAAAGAAEIGRLMTLHPNLADALFTLGTALAIWVRRFGPRAARAGGLLVLPLVALLVMPPDGGPVPGHDHTLWVALIAVVSGAWVALFQAAAVRTGLVPAPVPTPAAPAAEATAAPEARRRPGVHTRMALQMAGAVGGAFVAGRAVWPDHWAWVVLTAFIVCSGARGRGDVLFKGLQRAIGAAAGTVVATAVAGSFGPHEDAAVVLIFAVLALATWLRELSYAYWAGCVTAVLSLLYGWFGQSSDDLLRTRLAAIGLGAAVGIAASWLILPLRTRDVLRRRTADALAALTELLGAPGGDRPALLRGRARFAYGAAQLELLARPLRAERRAGRSARRLTGRGAGSPTGRPYRADVVDAVAACEAPLGVLVDGAVADPALWSDPRVARLNRAVAANSAAVRRAIGRRPGPAYQGVRARIPRQSGTAPSGPPEQLRMLAALLAVDDALGTMAAVFGDPPQAGAEDVKEVGIS</sequence>
<proteinExistence type="inferred from homology"/>
<feature type="transmembrane region" description="Helical" evidence="7">
    <location>
        <begin position="47"/>
        <end position="63"/>
    </location>
</feature>
<feature type="transmembrane region" description="Helical" evidence="7">
    <location>
        <begin position="97"/>
        <end position="116"/>
    </location>
</feature>
<feature type="transmembrane region" description="Helical" evidence="7">
    <location>
        <begin position="20"/>
        <end position="41"/>
    </location>
</feature>
<dbReference type="InterPro" id="IPR049453">
    <property type="entry name" value="Memb_transporter_dom"/>
</dbReference>
<evidence type="ECO:0000256" key="5">
    <source>
        <dbReference type="ARBA" id="ARBA00023136"/>
    </source>
</evidence>
<keyword evidence="5 7" id="KW-0472">Membrane</keyword>
<feature type="transmembrane region" description="Helical" evidence="7">
    <location>
        <begin position="75"/>
        <end position="91"/>
    </location>
</feature>
<organism evidence="9 10">
    <name type="scientific">Kitasatospora purpeofusca</name>
    <dbReference type="NCBI Taxonomy" id="67352"/>
    <lineage>
        <taxon>Bacteria</taxon>
        <taxon>Bacillati</taxon>
        <taxon>Actinomycetota</taxon>
        <taxon>Actinomycetes</taxon>
        <taxon>Kitasatosporales</taxon>
        <taxon>Streptomycetaceae</taxon>
        <taxon>Kitasatospora</taxon>
    </lineage>
</organism>
<feature type="transmembrane region" description="Helical" evidence="7">
    <location>
        <begin position="152"/>
        <end position="170"/>
    </location>
</feature>
<comment type="subcellular location">
    <subcellularLocation>
        <location evidence="1">Cell membrane</location>
        <topology evidence="1">Multi-pass membrane protein</topology>
    </subcellularLocation>
</comment>
<dbReference type="Pfam" id="PF13515">
    <property type="entry name" value="FUSC_2"/>
    <property type="match status" value="1"/>
</dbReference>
<evidence type="ECO:0000256" key="2">
    <source>
        <dbReference type="ARBA" id="ARBA00022475"/>
    </source>
</evidence>
<keyword evidence="2" id="KW-1003">Cell membrane</keyword>
<reference evidence="9" key="1">
    <citation type="submission" date="2022-10" db="EMBL/GenBank/DDBJ databases">
        <title>The complete genomes of actinobacterial strains from the NBC collection.</title>
        <authorList>
            <person name="Joergensen T.S."/>
            <person name="Alvarez Arevalo M."/>
            <person name="Sterndorff E.B."/>
            <person name="Faurdal D."/>
            <person name="Vuksanovic O."/>
            <person name="Mourched A.-S."/>
            <person name="Charusanti P."/>
            <person name="Shaw S."/>
            <person name="Blin K."/>
            <person name="Weber T."/>
        </authorList>
    </citation>
    <scope>NUCLEOTIDE SEQUENCE</scope>
    <source>
        <strain evidence="9">NBC_00222</strain>
    </source>
</reference>
<dbReference type="EMBL" id="CP108110">
    <property type="protein sequence ID" value="WUQ84285.1"/>
    <property type="molecule type" value="Genomic_DNA"/>
</dbReference>
<feature type="domain" description="Integral membrane bound transporter" evidence="8">
    <location>
        <begin position="223"/>
        <end position="346"/>
    </location>
</feature>
<comment type="similarity">
    <text evidence="6">Belongs to the YccS/YhfK family.</text>
</comment>
<evidence type="ECO:0000256" key="4">
    <source>
        <dbReference type="ARBA" id="ARBA00022989"/>
    </source>
</evidence>
<gene>
    <name evidence="9" type="ORF">OHA16_15730</name>
</gene>
<protein>
    <submittedName>
        <fullName evidence="9">FUSC family protein</fullName>
    </submittedName>
</protein>
<keyword evidence="4 7" id="KW-1133">Transmembrane helix</keyword>
<accession>A0ABZ1U123</accession>
<evidence type="ECO:0000313" key="9">
    <source>
        <dbReference type="EMBL" id="WUQ84285.1"/>
    </source>
</evidence>
<evidence type="ECO:0000256" key="1">
    <source>
        <dbReference type="ARBA" id="ARBA00004651"/>
    </source>
</evidence>
<dbReference type="RefSeq" id="WP_328955163.1">
    <property type="nucleotide sequence ID" value="NZ_CP108110.1"/>
</dbReference>